<comment type="caution">
    <text evidence="3">The sequence shown here is derived from an EMBL/GenBank/DDBJ whole genome shotgun (WGS) entry which is preliminary data.</text>
</comment>
<keyword evidence="4" id="KW-1185">Reference proteome</keyword>
<gene>
    <name evidence="3" type="ORF">GPECTOR_61g808</name>
</gene>
<dbReference type="EMBL" id="LSYV01000062">
    <property type="protein sequence ID" value="KXZ44855.1"/>
    <property type="molecule type" value="Genomic_DNA"/>
</dbReference>
<dbReference type="SUPFAM" id="SSF51338">
    <property type="entry name" value="Composite domain of metallo-dependent hydrolases"/>
    <property type="match status" value="1"/>
</dbReference>
<dbReference type="Gene3D" id="3.10.310.70">
    <property type="match status" value="1"/>
</dbReference>
<dbReference type="AlphaFoldDB" id="A0A150G5P3"/>
<feature type="region of interest" description="Disordered" evidence="1">
    <location>
        <begin position="169"/>
        <end position="190"/>
    </location>
</feature>
<dbReference type="GO" id="GO:0016810">
    <property type="term" value="F:hydrolase activity, acting on carbon-nitrogen (but not peptide) bonds"/>
    <property type="evidence" value="ECO:0007669"/>
    <property type="project" value="InterPro"/>
</dbReference>
<dbReference type="Gene3D" id="3.20.20.140">
    <property type="entry name" value="Metal-dependent hydrolases"/>
    <property type="match status" value="1"/>
</dbReference>
<dbReference type="InterPro" id="IPR011059">
    <property type="entry name" value="Metal-dep_hydrolase_composite"/>
</dbReference>
<protein>
    <recommendedName>
        <fullName evidence="2">Amidohydrolase 3 domain-containing protein</fullName>
    </recommendedName>
</protein>
<dbReference type="PANTHER" id="PTHR22642">
    <property type="entry name" value="IMIDAZOLONEPROPIONASE"/>
    <property type="match status" value="1"/>
</dbReference>
<evidence type="ECO:0000256" key="1">
    <source>
        <dbReference type="SAM" id="MobiDB-lite"/>
    </source>
</evidence>
<evidence type="ECO:0000313" key="4">
    <source>
        <dbReference type="Proteomes" id="UP000075714"/>
    </source>
</evidence>
<dbReference type="Gene3D" id="2.30.40.10">
    <property type="entry name" value="Urease, subunit C, domain 1"/>
    <property type="match status" value="2"/>
</dbReference>
<name>A0A150G5P3_GONPE</name>
<evidence type="ECO:0000259" key="2">
    <source>
        <dbReference type="Pfam" id="PF07969"/>
    </source>
</evidence>
<dbReference type="PANTHER" id="PTHR22642:SF2">
    <property type="entry name" value="PROTEIN LONG AFTER FAR-RED 3"/>
    <property type="match status" value="1"/>
</dbReference>
<dbReference type="Pfam" id="PF07969">
    <property type="entry name" value="Amidohydro_3"/>
    <property type="match status" value="1"/>
</dbReference>
<dbReference type="STRING" id="33097.A0A150G5P3"/>
<feature type="domain" description="Amidohydrolase 3" evidence="2">
    <location>
        <begin position="101"/>
        <end position="180"/>
    </location>
</feature>
<organism evidence="3 4">
    <name type="scientific">Gonium pectorale</name>
    <name type="common">Green alga</name>
    <dbReference type="NCBI Taxonomy" id="33097"/>
    <lineage>
        <taxon>Eukaryota</taxon>
        <taxon>Viridiplantae</taxon>
        <taxon>Chlorophyta</taxon>
        <taxon>core chlorophytes</taxon>
        <taxon>Chlorophyceae</taxon>
        <taxon>CS clade</taxon>
        <taxon>Chlamydomonadales</taxon>
        <taxon>Volvocaceae</taxon>
        <taxon>Gonium</taxon>
    </lineage>
</organism>
<accession>A0A150G5P3</accession>
<dbReference type="Proteomes" id="UP000075714">
    <property type="component" value="Unassembled WGS sequence"/>
</dbReference>
<reference evidence="4" key="1">
    <citation type="journal article" date="2016" name="Nat. Commun.">
        <title>The Gonium pectorale genome demonstrates co-option of cell cycle regulation during the evolution of multicellularity.</title>
        <authorList>
            <person name="Hanschen E.R."/>
            <person name="Marriage T.N."/>
            <person name="Ferris P.J."/>
            <person name="Hamaji T."/>
            <person name="Toyoda A."/>
            <person name="Fujiyama A."/>
            <person name="Neme R."/>
            <person name="Noguchi H."/>
            <person name="Minakuchi Y."/>
            <person name="Suzuki M."/>
            <person name="Kawai-Toyooka H."/>
            <person name="Smith D.R."/>
            <person name="Sparks H."/>
            <person name="Anderson J."/>
            <person name="Bakaric R."/>
            <person name="Luria V."/>
            <person name="Karger A."/>
            <person name="Kirschner M.W."/>
            <person name="Durand P.M."/>
            <person name="Michod R.E."/>
            <person name="Nozaki H."/>
            <person name="Olson B.J."/>
        </authorList>
    </citation>
    <scope>NUCLEOTIDE SEQUENCE [LARGE SCALE GENOMIC DNA]</scope>
    <source>
        <strain evidence="4">NIES-2863</strain>
    </source>
</reference>
<sequence>MARRDSCIKASGSRLRAEAPGHHADSRFHLFHNATFWTADDSVPFASALLVRGGLVAAVGSREDVGRRLAQLTQRPEGRGPNATAEAHTTASSAAEVVLHDLGGAFMVPGFVDPHIHIIPGGLGLSRVDLRGTASRADFAARLAAGAAALGPDEEWLLGGLWDEGEWGDGLPSREWLDEVGREPGAGGGT</sequence>
<dbReference type="InterPro" id="IPR013108">
    <property type="entry name" value="Amidohydro_3"/>
</dbReference>
<dbReference type="OrthoDB" id="194468at2759"/>
<proteinExistence type="predicted"/>
<evidence type="ECO:0000313" key="3">
    <source>
        <dbReference type="EMBL" id="KXZ44855.1"/>
    </source>
</evidence>